<dbReference type="Pfam" id="PF00725">
    <property type="entry name" value="3HCDH"/>
    <property type="match status" value="1"/>
</dbReference>
<keyword evidence="5" id="KW-1185">Reference proteome</keyword>
<accession>A0A3S2Z7P0</accession>
<gene>
    <name evidence="4" type="ORF">EOI86_20435</name>
</gene>
<organism evidence="4 5">
    <name type="scientific">Hwanghaeella grinnelliae</name>
    <dbReference type="NCBI Taxonomy" id="2500179"/>
    <lineage>
        <taxon>Bacteria</taxon>
        <taxon>Pseudomonadati</taxon>
        <taxon>Pseudomonadota</taxon>
        <taxon>Alphaproteobacteria</taxon>
        <taxon>Rhodospirillales</taxon>
        <taxon>Rhodospirillaceae</taxon>
        <taxon>Hwanghaeella</taxon>
    </lineage>
</organism>
<evidence type="ECO:0000256" key="1">
    <source>
        <dbReference type="ARBA" id="ARBA00023002"/>
    </source>
</evidence>
<protein>
    <submittedName>
        <fullName evidence="4">3-hydroxyacyl-CoA dehydrogenase</fullName>
    </submittedName>
</protein>
<dbReference type="PANTHER" id="PTHR48075:SF5">
    <property type="entry name" value="3-HYDROXYBUTYRYL-COA DEHYDROGENASE"/>
    <property type="match status" value="1"/>
</dbReference>
<comment type="caution">
    <text evidence="4">The sequence shown here is derived from an EMBL/GenBank/DDBJ whole genome shotgun (WGS) entry which is preliminary data.</text>
</comment>
<dbReference type="RefSeq" id="WP_127767507.1">
    <property type="nucleotide sequence ID" value="NZ_SADE01000003.1"/>
</dbReference>
<evidence type="ECO:0000313" key="4">
    <source>
        <dbReference type="EMBL" id="RVU35186.1"/>
    </source>
</evidence>
<proteinExistence type="predicted"/>
<dbReference type="SUPFAM" id="SSF51735">
    <property type="entry name" value="NAD(P)-binding Rossmann-fold domains"/>
    <property type="match status" value="1"/>
</dbReference>
<dbReference type="EMBL" id="SADE01000003">
    <property type="protein sequence ID" value="RVU35186.1"/>
    <property type="molecule type" value="Genomic_DNA"/>
</dbReference>
<dbReference type="InterPro" id="IPR006176">
    <property type="entry name" value="3-OHacyl-CoA_DH_NAD-bd"/>
</dbReference>
<dbReference type="SUPFAM" id="SSF48179">
    <property type="entry name" value="6-phosphogluconate dehydrogenase C-terminal domain-like"/>
    <property type="match status" value="1"/>
</dbReference>
<name>A0A3S2Z7P0_9PROT</name>
<dbReference type="GO" id="GO:0016616">
    <property type="term" value="F:oxidoreductase activity, acting on the CH-OH group of donors, NAD or NADP as acceptor"/>
    <property type="evidence" value="ECO:0007669"/>
    <property type="project" value="InterPro"/>
</dbReference>
<dbReference type="InterPro" id="IPR006108">
    <property type="entry name" value="3HC_DH_C"/>
</dbReference>
<evidence type="ECO:0000259" key="2">
    <source>
        <dbReference type="Pfam" id="PF00725"/>
    </source>
</evidence>
<dbReference type="GO" id="GO:0070403">
    <property type="term" value="F:NAD+ binding"/>
    <property type="evidence" value="ECO:0007669"/>
    <property type="project" value="InterPro"/>
</dbReference>
<evidence type="ECO:0000313" key="5">
    <source>
        <dbReference type="Proteomes" id="UP000287447"/>
    </source>
</evidence>
<dbReference type="Pfam" id="PF02737">
    <property type="entry name" value="3HCDH_N"/>
    <property type="match status" value="1"/>
</dbReference>
<dbReference type="Gene3D" id="1.10.1040.10">
    <property type="entry name" value="N-(1-d-carboxylethyl)-l-norvaline Dehydrogenase, domain 2"/>
    <property type="match status" value="1"/>
</dbReference>
<dbReference type="InterPro" id="IPR008927">
    <property type="entry name" value="6-PGluconate_DH-like_C_sf"/>
</dbReference>
<dbReference type="InterPro" id="IPR036291">
    <property type="entry name" value="NAD(P)-bd_dom_sf"/>
</dbReference>
<reference evidence="5" key="1">
    <citation type="submission" date="2019-01" db="EMBL/GenBank/DDBJ databases">
        <title>Gri0909 isolated from a small marine red alga.</title>
        <authorList>
            <person name="Kim J."/>
            <person name="Jeong S.E."/>
            <person name="Jeon C.O."/>
        </authorList>
    </citation>
    <scope>NUCLEOTIDE SEQUENCE [LARGE SCALE GENOMIC DNA]</scope>
    <source>
        <strain evidence="5">Gri0909</strain>
    </source>
</reference>
<dbReference type="OrthoDB" id="9803287at2"/>
<evidence type="ECO:0000259" key="3">
    <source>
        <dbReference type="Pfam" id="PF02737"/>
    </source>
</evidence>
<sequence length="316" mass="33559">MIGSSADDIKTIGIIGAGTIGASWAAYFLATGRAVHAWDPADGADKKIRTFVENAWPALEALGVVVDGASPDKLTVESTAAAAAEPADFIQESAPERLDVKLALYKDFEPAVRPEVVISTSTSGLLMSDLQKDTQHPERFVLGHPFNPPHLIPLVEVLGGAKTDPAVVDWTVDFYNAIGKKAIKLFKEVPGHVANRMQAAIWREAIHLALEGVASVADVDAAIAYGPGIRWALMGPNLTFHLAGGEGGMENFVEHLGPPTASWWADLGSPSFNDEVKKLLIAGVAEETGGKTVKELASIRDKRLLAVLKALTETAE</sequence>
<dbReference type="Proteomes" id="UP000287447">
    <property type="component" value="Unassembled WGS sequence"/>
</dbReference>
<dbReference type="InterPro" id="IPR013328">
    <property type="entry name" value="6PGD_dom2"/>
</dbReference>
<dbReference type="Gene3D" id="3.40.50.720">
    <property type="entry name" value="NAD(P)-binding Rossmann-like Domain"/>
    <property type="match status" value="1"/>
</dbReference>
<dbReference type="GO" id="GO:0006631">
    <property type="term" value="P:fatty acid metabolic process"/>
    <property type="evidence" value="ECO:0007669"/>
    <property type="project" value="InterPro"/>
</dbReference>
<dbReference type="AlphaFoldDB" id="A0A3S2Z7P0"/>
<feature type="domain" description="3-hydroxyacyl-CoA dehydrogenase C-terminal" evidence="2">
    <location>
        <begin position="191"/>
        <end position="259"/>
    </location>
</feature>
<feature type="domain" description="3-hydroxyacyl-CoA dehydrogenase NAD binding" evidence="3">
    <location>
        <begin position="11"/>
        <end position="188"/>
    </location>
</feature>
<dbReference type="PANTHER" id="PTHR48075">
    <property type="entry name" value="3-HYDROXYACYL-COA DEHYDROGENASE FAMILY PROTEIN"/>
    <property type="match status" value="1"/>
</dbReference>
<keyword evidence="1" id="KW-0560">Oxidoreductase</keyword>